<name>A0ACB8U993_9APHY</name>
<protein>
    <submittedName>
        <fullName evidence="1">Uncharacterized protein</fullName>
    </submittedName>
</protein>
<dbReference type="EMBL" id="MU274907">
    <property type="protein sequence ID" value="KAI0090888.1"/>
    <property type="molecule type" value="Genomic_DNA"/>
</dbReference>
<evidence type="ECO:0000313" key="2">
    <source>
        <dbReference type="Proteomes" id="UP001055072"/>
    </source>
</evidence>
<reference evidence="1" key="1">
    <citation type="journal article" date="2021" name="Environ. Microbiol.">
        <title>Gene family expansions and transcriptome signatures uncover fungal adaptations to wood decay.</title>
        <authorList>
            <person name="Hage H."/>
            <person name="Miyauchi S."/>
            <person name="Viragh M."/>
            <person name="Drula E."/>
            <person name="Min B."/>
            <person name="Chaduli D."/>
            <person name="Navarro D."/>
            <person name="Favel A."/>
            <person name="Norest M."/>
            <person name="Lesage-Meessen L."/>
            <person name="Balint B."/>
            <person name="Merenyi Z."/>
            <person name="de Eugenio L."/>
            <person name="Morin E."/>
            <person name="Martinez A.T."/>
            <person name="Baldrian P."/>
            <person name="Stursova M."/>
            <person name="Martinez M.J."/>
            <person name="Novotny C."/>
            <person name="Magnuson J.K."/>
            <person name="Spatafora J.W."/>
            <person name="Maurice S."/>
            <person name="Pangilinan J."/>
            <person name="Andreopoulos W."/>
            <person name="LaButti K."/>
            <person name="Hundley H."/>
            <person name="Na H."/>
            <person name="Kuo A."/>
            <person name="Barry K."/>
            <person name="Lipzen A."/>
            <person name="Henrissat B."/>
            <person name="Riley R."/>
            <person name="Ahrendt S."/>
            <person name="Nagy L.G."/>
            <person name="Grigoriev I.V."/>
            <person name="Martin F."/>
            <person name="Rosso M.N."/>
        </authorList>
    </citation>
    <scope>NUCLEOTIDE SEQUENCE</scope>
    <source>
        <strain evidence="1">CBS 384.51</strain>
    </source>
</reference>
<organism evidence="1 2">
    <name type="scientific">Irpex rosettiformis</name>
    <dbReference type="NCBI Taxonomy" id="378272"/>
    <lineage>
        <taxon>Eukaryota</taxon>
        <taxon>Fungi</taxon>
        <taxon>Dikarya</taxon>
        <taxon>Basidiomycota</taxon>
        <taxon>Agaricomycotina</taxon>
        <taxon>Agaricomycetes</taxon>
        <taxon>Polyporales</taxon>
        <taxon>Irpicaceae</taxon>
        <taxon>Irpex</taxon>
    </lineage>
</organism>
<keyword evidence="2" id="KW-1185">Reference proteome</keyword>
<accession>A0ACB8U993</accession>
<evidence type="ECO:0000313" key="1">
    <source>
        <dbReference type="EMBL" id="KAI0090888.1"/>
    </source>
</evidence>
<comment type="caution">
    <text evidence="1">The sequence shown here is derived from an EMBL/GenBank/DDBJ whole genome shotgun (WGS) entry which is preliminary data.</text>
</comment>
<proteinExistence type="predicted"/>
<sequence length="972" mass="106036">MELKHWLAAPFKFTPIPVSALLVLIYAIVFTSVSVTDETPSLPKNFGGIDLDKAYEDLHIITQRPRPITSHANDDVHDYLVKRLRPIVASQKYIHLSDDLTSNATFTSSTAGGRGTYYEAANILVKIDGTDAPMVDSDGVLFSAHFDSVSTAPGATDNGMSVVTLLQLVEYFSHPKRRPRRTAVFLFNNGEEDGLNGALLYFEHPWSNLTASFINLEGAAAGGRPVLFRSTSLAAVRSFAADGVIHPHGNVLSADAFATGIIRSRTDYQVFEKGIQGEKEGMDGVDFAFYKNRAYYHTKFDSIPGMGHQEARKSLWGMMETARGAGSALLNDDTVHGDREPGVYFDILGHVMVTLSRKALFALHVTFLVIGPLTVLALFAWVLILTRNPFVVESDEPVTPWKRVLNALATVIGWGRFWLSLLITIGVNIGFVAGYVKLDPYVIYSKPYLVLAATLASSFLAFGLSLSLFCKIKPSPPSSQKFAILLEVYLLSWIFLVFGTVLLHNKGVGGVYLITVWNVSAWVAAVLALVEAVVQARSSGAYRLGEHNFVGDPVPPREEIGHRFVTGVRYDAPSVVSGDGENEEIETEPTEITPLIQQQRRRSVGGREYVVGIDNNALPVDGVKGMHTPYEESGWWILQALALIPAPAILLFQIDLQMLYALKNTLADGTSPVIVYGGLSLFASLIFINISPFAHQIHRVLYLLVLIVFVVSLIITWTTFPFAQDAPLKVFFQQSIELNTSSVSPTLVTSSSREPSAGVVRAVTRLTGRGRYIRKHIIPELPSAFGKEITCAAEPLFPKGISTCTWESALIPSPGGNTSALPKDAPSWFSLESTRLNGTAARFAIQGVNTRSCQLTFNHPVGSFELVDSGARLLPGYEVPQGGLHTVMLWSRTWGKKFVVDVAWAGSSPGFKLEGRAGCNWAEYASGTAGSPNAVISGQIPAYEEVLQFLPLWAVSTKFASGLAEVWTKFSV</sequence>
<dbReference type="Proteomes" id="UP001055072">
    <property type="component" value="Unassembled WGS sequence"/>
</dbReference>
<gene>
    <name evidence="1" type="ORF">BDY19DRAFT_938120</name>
</gene>